<dbReference type="Proteomes" id="UP000234341">
    <property type="component" value="Unassembled WGS sequence"/>
</dbReference>
<name>A0A2N5C5B4_9BURK</name>
<evidence type="ECO:0000313" key="1">
    <source>
        <dbReference type="EMBL" id="PLP97414.1"/>
    </source>
</evidence>
<proteinExistence type="predicted"/>
<sequence>MRKAIALAFDFESRYGTMYRRTTSWFPNSELAANANAREFSQSAPRLFEGTHDQAIADARKLLAQAGWHLRNGVLREVDQLIDALVQAKTRKSQVELARALDSKLLNQCLIVPFGYLAQYRLAYREELAQPKVILRNYTAASWVVTFWWSTGRNPAGSTI</sequence>
<dbReference type="Gene3D" id="3.40.190.10">
    <property type="entry name" value="Periplasmic binding protein-like II"/>
    <property type="match status" value="1"/>
</dbReference>
<gene>
    <name evidence="1" type="ORF">CYJ10_26570</name>
</gene>
<comment type="caution">
    <text evidence="1">The sequence shown here is derived from an EMBL/GenBank/DDBJ whole genome shotgun (WGS) entry which is preliminary data.</text>
</comment>
<dbReference type="SUPFAM" id="SSF53850">
    <property type="entry name" value="Periplasmic binding protein-like II"/>
    <property type="match status" value="1"/>
</dbReference>
<protein>
    <recommendedName>
        <fullName evidence="3">Solute-binding protein family 5 domain-containing protein</fullName>
    </recommendedName>
</protein>
<evidence type="ECO:0000313" key="2">
    <source>
        <dbReference type="Proteomes" id="UP000234341"/>
    </source>
</evidence>
<accession>A0A2N5C5B4</accession>
<organism evidence="1 2">
    <name type="scientific">Cupriavidus pauculus</name>
    <dbReference type="NCBI Taxonomy" id="82633"/>
    <lineage>
        <taxon>Bacteria</taxon>
        <taxon>Pseudomonadati</taxon>
        <taxon>Pseudomonadota</taxon>
        <taxon>Betaproteobacteria</taxon>
        <taxon>Burkholderiales</taxon>
        <taxon>Burkholderiaceae</taxon>
        <taxon>Cupriavidus</taxon>
    </lineage>
</organism>
<dbReference type="EMBL" id="PJRP01000017">
    <property type="protein sequence ID" value="PLP97414.1"/>
    <property type="molecule type" value="Genomic_DNA"/>
</dbReference>
<evidence type="ECO:0008006" key="3">
    <source>
        <dbReference type="Google" id="ProtNLM"/>
    </source>
</evidence>
<dbReference type="Gene3D" id="3.10.105.10">
    <property type="entry name" value="Dipeptide-binding Protein, Domain 3"/>
    <property type="match status" value="2"/>
</dbReference>
<reference evidence="1 2" key="1">
    <citation type="submission" date="2017-12" db="EMBL/GenBank/DDBJ databases">
        <title>Genome sequence of the active heterotrophic nitrifier-denitrifier, Cupriavidus pauculus UM1.</title>
        <authorList>
            <person name="Putonti C."/>
            <person name="Castignetti D."/>
        </authorList>
    </citation>
    <scope>NUCLEOTIDE SEQUENCE [LARGE SCALE GENOMIC DNA]</scope>
    <source>
        <strain evidence="1 2">UM1</strain>
    </source>
</reference>
<dbReference type="AlphaFoldDB" id="A0A2N5C5B4"/>